<evidence type="ECO:0000256" key="1">
    <source>
        <dbReference type="ARBA" id="ARBA00022490"/>
    </source>
</evidence>
<keyword evidence="7" id="KW-1185">Reference proteome</keyword>
<comment type="pathway">
    <text evidence="5">tRNA modification; tRNA-queuosine biosynthesis.</text>
</comment>
<dbReference type="EMBL" id="SOCA01000009">
    <property type="protein sequence ID" value="TDU66091.1"/>
    <property type="molecule type" value="Genomic_DNA"/>
</dbReference>
<comment type="similarity">
    <text evidence="5">Belongs to the GTP cyclohydrolase I family. QueF type 1 subfamily.</text>
</comment>
<comment type="caution">
    <text evidence="5">Lacks conserved residue(s) required for the propagation of feature annotation.</text>
</comment>
<feature type="active site" description="Proton donor" evidence="5">
    <location>
        <position position="75"/>
    </location>
</feature>
<gene>
    <name evidence="5" type="primary">queF</name>
    <name evidence="6" type="ORF">EI77_03828</name>
</gene>
<evidence type="ECO:0000256" key="3">
    <source>
        <dbReference type="ARBA" id="ARBA00022857"/>
    </source>
</evidence>
<dbReference type="InterPro" id="IPR029500">
    <property type="entry name" value="QueF"/>
</dbReference>
<dbReference type="InterPro" id="IPR016856">
    <property type="entry name" value="QueF_type1"/>
</dbReference>
<keyword evidence="2 5" id="KW-0671">Queuosine biosynthesis</keyword>
<dbReference type="Proteomes" id="UP000295662">
    <property type="component" value="Unassembled WGS sequence"/>
</dbReference>
<evidence type="ECO:0000256" key="2">
    <source>
        <dbReference type="ARBA" id="ARBA00022785"/>
    </source>
</evidence>
<dbReference type="Pfam" id="PF14489">
    <property type="entry name" value="QueF"/>
    <property type="match status" value="1"/>
</dbReference>
<dbReference type="AlphaFoldDB" id="A0A4R7RL77"/>
<accession>A0A4R7RL77</accession>
<dbReference type="GO" id="GO:0005737">
    <property type="term" value="C:cytoplasm"/>
    <property type="evidence" value="ECO:0007669"/>
    <property type="project" value="UniProtKB-SubCell"/>
</dbReference>
<dbReference type="PANTHER" id="PTHR34354:SF1">
    <property type="entry name" value="NADPH-DEPENDENT 7-CYANO-7-DEAZAGUANINE REDUCTASE"/>
    <property type="match status" value="1"/>
</dbReference>
<keyword evidence="4 5" id="KW-0560">Oxidoreductase</keyword>
<dbReference type="GO" id="GO:0008616">
    <property type="term" value="P:tRNA queuosine(34) biosynthetic process"/>
    <property type="evidence" value="ECO:0007669"/>
    <property type="project" value="UniProtKB-UniRule"/>
</dbReference>
<evidence type="ECO:0000256" key="4">
    <source>
        <dbReference type="ARBA" id="ARBA00023002"/>
    </source>
</evidence>
<comment type="caution">
    <text evidence="6">The sequence shown here is derived from an EMBL/GenBank/DDBJ whole genome shotgun (WGS) entry which is preliminary data.</text>
</comment>
<dbReference type="InterPro" id="IPR043133">
    <property type="entry name" value="GTP-CH-I_C/QueF"/>
</dbReference>
<dbReference type="InterPro" id="IPR050084">
    <property type="entry name" value="NADPH_dep_7-cyano-7-deazaG_red"/>
</dbReference>
<dbReference type="PANTHER" id="PTHR34354">
    <property type="entry name" value="NADPH-DEPENDENT 7-CYANO-7-DEAZAGUANINE REDUCTASE"/>
    <property type="match status" value="1"/>
</dbReference>
<reference evidence="6 7" key="1">
    <citation type="submission" date="2019-03" db="EMBL/GenBank/DDBJ databases">
        <title>Genomic Encyclopedia of Archaeal and Bacterial Type Strains, Phase II (KMG-II): from individual species to whole genera.</title>
        <authorList>
            <person name="Goeker M."/>
        </authorList>
    </citation>
    <scope>NUCLEOTIDE SEQUENCE [LARGE SCALE GENOMIC DNA]</scope>
    <source>
        <strain evidence="6 7">ATCC 25309</strain>
    </source>
</reference>
<sequence>MGACDKAALRHIVEIMSDSLTADITLLGRSEHRLPASPDEAALETFPNRTPGRNYTIHLSAPDFGSLCPVTGQPDAAHVEILYIPDERCVETKSLKFYLASYRNHASFNEAIVNRILDDLVAACAPKQAIVRGRFVPRGGIQLTCEARHPSREIPLEWPAASLSTPH</sequence>
<dbReference type="NCBIfam" id="TIGR03139">
    <property type="entry name" value="QueF-II"/>
    <property type="match status" value="1"/>
</dbReference>
<dbReference type="HAMAP" id="MF_00818">
    <property type="entry name" value="QueF_type1"/>
    <property type="match status" value="1"/>
</dbReference>
<protein>
    <recommendedName>
        <fullName evidence="5">NADPH-dependent 7-cyano-7-deazaguanine reductase</fullName>
        <ecNumber evidence="5">1.7.1.13</ecNumber>
    </recommendedName>
    <alternativeName>
        <fullName evidence="5">7-cyano-7-carbaguanine reductase</fullName>
    </alternativeName>
    <alternativeName>
        <fullName evidence="5">NADPH-dependent nitrile oxidoreductase</fullName>
    </alternativeName>
    <alternativeName>
        <fullName evidence="5">PreQ(0) reductase</fullName>
    </alternativeName>
</protein>
<comment type="catalytic activity">
    <reaction evidence="5">
        <text>7-aminomethyl-7-carbaguanine + 2 NADP(+) = 7-cyano-7-carbaguanine + 2 NADPH + 3 H(+)</text>
        <dbReference type="Rhea" id="RHEA:13409"/>
        <dbReference type="ChEBI" id="CHEBI:15378"/>
        <dbReference type="ChEBI" id="CHEBI:45075"/>
        <dbReference type="ChEBI" id="CHEBI:57783"/>
        <dbReference type="ChEBI" id="CHEBI:58349"/>
        <dbReference type="ChEBI" id="CHEBI:58703"/>
        <dbReference type="EC" id="1.7.1.13"/>
    </reaction>
</comment>
<dbReference type="EC" id="1.7.1.13" evidence="5"/>
<keyword evidence="1 5" id="KW-0963">Cytoplasm</keyword>
<evidence type="ECO:0000313" key="6">
    <source>
        <dbReference type="EMBL" id="TDU66091.1"/>
    </source>
</evidence>
<dbReference type="Gene3D" id="3.30.1130.10">
    <property type="match status" value="1"/>
</dbReference>
<name>A0A4R7RL77_9BACT</name>
<evidence type="ECO:0000256" key="5">
    <source>
        <dbReference type="HAMAP-Rule" id="MF_00818"/>
    </source>
</evidence>
<comment type="subcellular location">
    <subcellularLocation>
        <location evidence="5">Cytoplasm</location>
    </subcellularLocation>
</comment>
<keyword evidence="3 5" id="KW-0521">NADP</keyword>
<dbReference type="UniPathway" id="UPA00392"/>
<comment type="function">
    <text evidence="5">Catalyzes the NADPH-dependent reduction of 7-cyano-7-deazaguanine (preQ0) to 7-aminomethyl-7-deazaguanine (preQ1).</text>
</comment>
<dbReference type="GO" id="GO:0033739">
    <property type="term" value="F:preQ1 synthase activity"/>
    <property type="evidence" value="ECO:0007669"/>
    <property type="project" value="UniProtKB-UniRule"/>
</dbReference>
<proteinExistence type="inferred from homology"/>
<evidence type="ECO:0000313" key="7">
    <source>
        <dbReference type="Proteomes" id="UP000295662"/>
    </source>
</evidence>
<organism evidence="6 7">
    <name type="scientific">Prosthecobacter fusiformis</name>
    <dbReference type="NCBI Taxonomy" id="48464"/>
    <lineage>
        <taxon>Bacteria</taxon>
        <taxon>Pseudomonadati</taxon>
        <taxon>Verrucomicrobiota</taxon>
        <taxon>Verrucomicrobiia</taxon>
        <taxon>Verrucomicrobiales</taxon>
        <taxon>Verrucomicrobiaceae</taxon>
        <taxon>Prosthecobacter</taxon>
    </lineage>
</organism>
<dbReference type="SUPFAM" id="SSF55620">
    <property type="entry name" value="Tetrahydrobiopterin biosynthesis enzymes-like"/>
    <property type="match status" value="1"/>
</dbReference>
<feature type="active site" description="Thioimide intermediate" evidence="5">
    <location>
        <position position="68"/>
    </location>
</feature>
<feature type="binding site" evidence="5">
    <location>
        <begin position="90"/>
        <end position="92"/>
    </location>
    <ligand>
        <name>substrate</name>
    </ligand>
</feature>